<evidence type="ECO:0000313" key="3">
    <source>
        <dbReference type="Proteomes" id="UP001501266"/>
    </source>
</evidence>
<dbReference type="Proteomes" id="UP001501266">
    <property type="component" value="Unassembled WGS sequence"/>
</dbReference>
<proteinExistence type="predicted"/>
<dbReference type="EMBL" id="BAAAKK010000001">
    <property type="protein sequence ID" value="GAA1418986.1"/>
    <property type="molecule type" value="Genomic_DNA"/>
</dbReference>
<dbReference type="InterPro" id="IPR018713">
    <property type="entry name" value="MPAB/Lcp_cat_dom"/>
</dbReference>
<sequence length="305" mass="33089">MAQRLRGRLLTALSGDADGSPAWVRELAEGDDAGHFAEDGAAWTVHASMATLVAGIRALLLQALHPGAMAGVHDWSSYQRDPLGRLAGTVRWVICVTYGSTEQAQRETARVARFHARVEGSYVDGRGADREYSANDPGLAEWVHLAFTDAFLTCQQTWGRSGPRGRIPGGPDAYVAEWAAAGRLMRVAEPPTTAAELRRRIDGYLERGELRGDERVREVVAFLRRPPLRGVAGVGYRLLFAAAVATLPRPYRRLLGVRRSVLPVVTATRLALALAGSALASGDGRPAHAWARDRLRRLEADARTA</sequence>
<evidence type="ECO:0000259" key="1">
    <source>
        <dbReference type="Pfam" id="PF09995"/>
    </source>
</evidence>
<dbReference type="Pfam" id="PF09995">
    <property type="entry name" value="MPAB_Lcp_cat"/>
    <property type="match status" value="1"/>
</dbReference>
<evidence type="ECO:0000313" key="2">
    <source>
        <dbReference type="EMBL" id="GAA1418986.1"/>
    </source>
</evidence>
<comment type="caution">
    <text evidence="2">The sequence shown here is derived from an EMBL/GenBank/DDBJ whole genome shotgun (WGS) entry which is preliminary data.</text>
</comment>
<reference evidence="2 3" key="1">
    <citation type="journal article" date="2019" name="Int. J. Syst. Evol. Microbiol.">
        <title>The Global Catalogue of Microorganisms (GCM) 10K type strain sequencing project: providing services to taxonomists for standard genome sequencing and annotation.</title>
        <authorList>
            <consortium name="The Broad Institute Genomics Platform"/>
            <consortium name="The Broad Institute Genome Sequencing Center for Infectious Disease"/>
            <person name="Wu L."/>
            <person name="Ma J."/>
        </authorList>
    </citation>
    <scope>NUCLEOTIDE SEQUENCE [LARGE SCALE GENOMIC DNA]</scope>
    <source>
        <strain evidence="2 3">JCM 12398</strain>
    </source>
</reference>
<accession>A0ABN1YQU8</accession>
<gene>
    <name evidence="2" type="ORF">GCM10009640_05880</name>
</gene>
<protein>
    <recommendedName>
        <fullName evidence="1">ER-bound oxygenase mpaB/mpaB'/Rubber oxygenase catalytic domain-containing protein</fullName>
    </recommendedName>
</protein>
<dbReference type="PANTHER" id="PTHR36151">
    <property type="entry name" value="BLR2777 PROTEIN"/>
    <property type="match status" value="1"/>
</dbReference>
<organism evidence="2 3">
    <name type="scientific">Agrococcus citreus</name>
    <dbReference type="NCBI Taxonomy" id="84643"/>
    <lineage>
        <taxon>Bacteria</taxon>
        <taxon>Bacillati</taxon>
        <taxon>Actinomycetota</taxon>
        <taxon>Actinomycetes</taxon>
        <taxon>Micrococcales</taxon>
        <taxon>Microbacteriaceae</taxon>
        <taxon>Agrococcus</taxon>
    </lineage>
</organism>
<dbReference type="PANTHER" id="PTHR36151:SF3">
    <property type="entry name" value="ER-BOUND OXYGENASE MPAB_MPAB'_RUBBER OXYGENASE CATALYTIC DOMAIN-CONTAINING PROTEIN"/>
    <property type="match status" value="1"/>
</dbReference>
<keyword evidence="3" id="KW-1185">Reference proteome</keyword>
<name>A0ABN1YQU8_9MICO</name>
<feature type="domain" description="ER-bound oxygenase mpaB/mpaB'/Rubber oxygenase catalytic" evidence="1">
    <location>
        <begin position="43"/>
        <end position="269"/>
    </location>
</feature>